<feature type="transmembrane region" description="Helical" evidence="6">
    <location>
        <begin position="179"/>
        <end position="200"/>
    </location>
</feature>
<accession>A0A4S4LR05</accession>
<dbReference type="OrthoDB" id="100006at2759"/>
<dbReference type="Proteomes" id="UP000310158">
    <property type="component" value="Unassembled WGS sequence"/>
</dbReference>
<comment type="subcellular location">
    <subcellularLocation>
        <location evidence="1">Membrane</location>
        <topology evidence="1">Multi-pass membrane protein</topology>
    </subcellularLocation>
</comment>
<dbReference type="PANTHER" id="PTHR23112:SF37">
    <property type="entry name" value="G PROTEIN-COUPLED RECEPTOR GPR1"/>
    <property type="match status" value="1"/>
</dbReference>
<feature type="transmembrane region" description="Helical" evidence="6">
    <location>
        <begin position="70"/>
        <end position="95"/>
    </location>
</feature>
<evidence type="ECO:0000313" key="7">
    <source>
        <dbReference type="EMBL" id="THH14796.1"/>
    </source>
</evidence>
<feature type="transmembrane region" description="Helical" evidence="6">
    <location>
        <begin position="28"/>
        <end position="49"/>
    </location>
</feature>
<dbReference type="GO" id="GO:0005886">
    <property type="term" value="C:plasma membrane"/>
    <property type="evidence" value="ECO:0007669"/>
    <property type="project" value="TreeGrafter"/>
</dbReference>
<organism evidence="7 8">
    <name type="scientific">Bondarzewia mesenterica</name>
    <dbReference type="NCBI Taxonomy" id="1095465"/>
    <lineage>
        <taxon>Eukaryota</taxon>
        <taxon>Fungi</taxon>
        <taxon>Dikarya</taxon>
        <taxon>Basidiomycota</taxon>
        <taxon>Agaricomycotina</taxon>
        <taxon>Agaricomycetes</taxon>
        <taxon>Russulales</taxon>
        <taxon>Bondarzewiaceae</taxon>
        <taxon>Bondarzewia</taxon>
    </lineage>
</organism>
<evidence type="ECO:0000256" key="2">
    <source>
        <dbReference type="ARBA" id="ARBA00022692"/>
    </source>
</evidence>
<comment type="caution">
    <text evidence="7">The sequence shown here is derived from an EMBL/GenBank/DDBJ whole genome shotgun (WGS) entry which is preliminary data.</text>
</comment>
<keyword evidence="3 6" id="KW-1133">Transmembrane helix</keyword>
<keyword evidence="8" id="KW-1185">Reference proteome</keyword>
<feature type="compositionally biased region" description="Basic and acidic residues" evidence="5">
    <location>
        <begin position="369"/>
        <end position="381"/>
    </location>
</feature>
<feature type="transmembrane region" description="Helical" evidence="6">
    <location>
        <begin position="272"/>
        <end position="293"/>
    </location>
</feature>
<feature type="compositionally biased region" description="Low complexity" evidence="5">
    <location>
        <begin position="424"/>
        <end position="440"/>
    </location>
</feature>
<proteinExistence type="predicted"/>
<evidence type="ECO:0000256" key="1">
    <source>
        <dbReference type="ARBA" id="ARBA00004141"/>
    </source>
</evidence>
<evidence type="ECO:0008006" key="9">
    <source>
        <dbReference type="Google" id="ProtNLM"/>
    </source>
</evidence>
<name>A0A4S4LR05_9AGAM</name>
<dbReference type="EMBL" id="SGPL01000249">
    <property type="protein sequence ID" value="THH14796.1"/>
    <property type="molecule type" value="Genomic_DNA"/>
</dbReference>
<keyword evidence="2 6" id="KW-0812">Transmembrane</keyword>
<feature type="transmembrane region" description="Helical" evidence="6">
    <location>
        <begin position="244"/>
        <end position="266"/>
    </location>
</feature>
<evidence type="ECO:0000256" key="6">
    <source>
        <dbReference type="SAM" id="Phobius"/>
    </source>
</evidence>
<dbReference type="PANTHER" id="PTHR23112">
    <property type="entry name" value="G PROTEIN-COUPLED RECEPTOR 157-RELATED"/>
    <property type="match status" value="1"/>
</dbReference>
<evidence type="ECO:0000256" key="5">
    <source>
        <dbReference type="SAM" id="MobiDB-lite"/>
    </source>
</evidence>
<reference evidence="7 8" key="1">
    <citation type="submission" date="2019-02" db="EMBL/GenBank/DDBJ databases">
        <title>Genome sequencing of the rare red list fungi Bondarzewia mesenterica.</title>
        <authorList>
            <person name="Buettner E."/>
            <person name="Kellner H."/>
        </authorList>
    </citation>
    <scope>NUCLEOTIDE SEQUENCE [LARGE SCALE GENOMIC DNA]</scope>
    <source>
        <strain evidence="7 8">DSM 108281</strain>
    </source>
</reference>
<feature type="region of interest" description="Disordered" evidence="5">
    <location>
        <begin position="363"/>
        <end position="385"/>
    </location>
</feature>
<evidence type="ECO:0000256" key="4">
    <source>
        <dbReference type="ARBA" id="ARBA00023136"/>
    </source>
</evidence>
<sequence>MSNSSYIAPDGNVVLTRLAYTVAESRGIITLIVVSCISALAVAGLLTALTISAFNTRSSSNPNLFVRTHVVVYFVCLLTCDLLQAIGAIMNVAWAQRMSVGVGALCTAQGIIKHIADLGIAIWSLVIAFHVFGILFFCLPLKRYAMWCTLIGTWSLIATLVITGPATLDTAKRGPFCNLGYMIMFISASVSFVLYMLVFLKLRGNVIVHGIHIRFRMHHGTPSWRGTEKDQQNGYIMVVARQMLLYPIAYTIIILPIAAARFSAWFKHDVPFSVTVFCDAIYLLSGTANTVLFSSTRRILPPRSIIPKFLISKPRLVESAAVASGDTDPYYGSAMSEAQSITIDPEMEKGEVDNPFEVAPAMTVSACGRPKEMTGSDRDQSGRSSSAWRLNVENDLQADADAVVLTEAGILKRIYSPDADSDSDAGSISESSDFFDVDVSGEPMRHATPLPHLPRSPKPQDEDDGSERSLRRVSATPTAFIDLYSGR</sequence>
<dbReference type="GO" id="GO:0007189">
    <property type="term" value="P:adenylate cyclase-activating G protein-coupled receptor signaling pathway"/>
    <property type="evidence" value="ECO:0007669"/>
    <property type="project" value="TreeGrafter"/>
</dbReference>
<feature type="region of interest" description="Disordered" evidence="5">
    <location>
        <begin position="416"/>
        <end position="487"/>
    </location>
</feature>
<evidence type="ECO:0000256" key="3">
    <source>
        <dbReference type="ARBA" id="ARBA00022989"/>
    </source>
</evidence>
<feature type="transmembrane region" description="Helical" evidence="6">
    <location>
        <begin position="144"/>
        <end position="167"/>
    </location>
</feature>
<keyword evidence="4 6" id="KW-0472">Membrane</keyword>
<dbReference type="AlphaFoldDB" id="A0A4S4LR05"/>
<protein>
    <recommendedName>
        <fullName evidence="9">G-protein coupled receptors family 1 profile domain-containing protein</fullName>
    </recommendedName>
</protein>
<dbReference type="GO" id="GO:0004930">
    <property type="term" value="F:G protein-coupled receptor activity"/>
    <property type="evidence" value="ECO:0007669"/>
    <property type="project" value="TreeGrafter"/>
</dbReference>
<gene>
    <name evidence="7" type="ORF">EW146_g5579</name>
</gene>
<evidence type="ECO:0000313" key="8">
    <source>
        <dbReference type="Proteomes" id="UP000310158"/>
    </source>
</evidence>
<feature type="transmembrane region" description="Helical" evidence="6">
    <location>
        <begin position="115"/>
        <end position="137"/>
    </location>
</feature>